<evidence type="ECO:0000313" key="2">
    <source>
        <dbReference type="EMBL" id="SAM07265.1"/>
    </source>
</evidence>
<keyword evidence="3" id="KW-1185">Reference proteome</keyword>
<name>A0A168RQW7_ABSGL</name>
<feature type="region of interest" description="Disordered" evidence="1">
    <location>
        <begin position="157"/>
        <end position="194"/>
    </location>
</feature>
<protein>
    <recommendedName>
        <fullName evidence="4">Ndc10 domain-containing protein</fullName>
    </recommendedName>
</protein>
<evidence type="ECO:0000256" key="1">
    <source>
        <dbReference type="SAM" id="MobiDB-lite"/>
    </source>
</evidence>
<feature type="compositionally biased region" description="Polar residues" evidence="1">
    <location>
        <begin position="157"/>
        <end position="171"/>
    </location>
</feature>
<gene>
    <name evidence="2" type="primary">ABSGL_12904.1 scaffold 13518</name>
</gene>
<reference evidence="2" key="1">
    <citation type="submission" date="2016-04" db="EMBL/GenBank/DDBJ databases">
        <authorList>
            <person name="Evans L.H."/>
            <person name="Alamgir A."/>
            <person name="Owens N."/>
            <person name="Weber N.D."/>
            <person name="Virtaneva K."/>
            <person name="Barbian K."/>
            <person name="Babar A."/>
            <person name="Rosenke K."/>
        </authorList>
    </citation>
    <scope>NUCLEOTIDE SEQUENCE [LARGE SCALE GENOMIC DNA]</scope>
    <source>
        <strain evidence="2">CBS 101.48</strain>
    </source>
</reference>
<proteinExistence type="predicted"/>
<organism evidence="2">
    <name type="scientific">Absidia glauca</name>
    <name type="common">Pin mould</name>
    <dbReference type="NCBI Taxonomy" id="4829"/>
    <lineage>
        <taxon>Eukaryota</taxon>
        <taxon>Fungi</taxon>
        <taxon>Fungi incertae sedis</taxon>
        <taxon>Mucoromycota</taxon>
        <taxon>Mucoromycotina</taxon>
        <taxon>Mucoromycetes</taxon>
        <taxon>Mucorales</taxon>
        <taxon>Cunninghamellaceae</taxon>
        <taxon>Absidia</taxon>
    </lineage>
</organism>
<evidence type="ECO:0008006" key="4">
    <source>
        <dbReference type="Google" id="ProtNLM"/>
    </source>
</evidence>
<dbReference type="OrthoDB" id="2277247at2759"/>
<accession>A0A168RQW7</accession>
<dbReference type="InParanoid" id="A0A168RQW7"/>
<dbReference type="EMBL" id="LT554731">
    <property type="protein sequence ID" value="SAM07265.1"/>
    <property type="molecule type" value="Genomic_DNA"/>
</dbReference>
<dbReference type="AlphaFoldDB" id="A0A168RQW7"/>
<sequence>MKPSPWIQLIRQDLWQRFSTATPSPPIKPFLNQYLAANHAERSRSSVLLQQCRPRRGIDPIMVTPMLNIHRSRLIPWRLGWLTGGTPKPCLCGTTISKQHIINCLRLHPRLSVPRHIQDPLSYLLNRFPRRPRSHFHHCQMEAALADHAGRIADPGTATTPRACRTSTCSRGSLPGLARPKSRPPLPPRIPLSR</sequence>
<dbReference type="Proteomes" id="UP000078561">
    <property type="component" value="Unassembled WGS sequence"/>
</dbReference>
<evidence type="ECO:0000313" key="3">
    <source>
        <dbReference type="Proteomes" id="UP000078561"/>
    </source>
</evidence>
<feature type="compositionally biased region" description="Pro residues" evidence="1">
    <location>
        <begin position="183"/>
        <end position="194"/>
    </location>
</feature>